<sequence length="734" mass="83461">MTRDLNFIDKTHLFLDGEELDGDAATKIRADLRALWRRFRSVRSRGLGRRGPSSELAAIGNSSVLRSAESFSSQLSLGSKMMPSRAKSGWSANSNMNSQGVLKGSRFNRNGSAPERHSLPPSKPRVSVDRPMKSVESKASSKNSTNPNKSELQEKLEAVERELKQTRGELSETKRLADEMNEELEKATVARARAEEILDTEKFRMVELEEELHEELGNLQSRHEQDVSSLNSLASELQLTKGELRDARREKELACHEAEGAKRAAKLYEEKAMLMSKELGDLKALHESELASVGKEAEEKVGKLEAETAMLKLELERARIAEEKLVHMELLIEKLQIEATDARNEQSDVCALVDEWRNKAGRLKADLEEAYQSEKSASDSLADMMVKLEETKSLFEDAKREISILDARIDSMEIEAGRQKIDLEESNRQLDLAQQDALNIGKTVELLKLELKRLEEEKSVAVTGEKVAALRIESLSDELNISKDEGEKTRKAMECLALKVQSMSIEDGEKDERLARMQSEIEESHKEIDHLSRVLRNTEERYEVMLDEARYELVCLQNRCKGEANELRSSEWDAKEKNFVDTIRELEGLVELHEIAKHEKNELQQIESRANSSPDEEEQSKNEDLLPNETLLEEENGLESGEQCSKELETLENTEKDCEVSNTKMEWAKENGSSEIPFKEQEDHFQEDPIEDSESKMNCESGNRMNGTEQQKLQRRRKKKALLYNFGNLLKGNH</sequence>
<dbReference type="GO" id="GO:0007131">
    <property type="term" value="P:reciprocal meiotic recombination"/>
    <property type="evidence" value="ECO:0007669"/>
    <property type="project" value="TreeGrafter"/>
</dbReference>
<dbReference type="EMBL" id="JACMSC010000001">
    <property type="protein sequence ID" value="KAG6537078.1"/>
    <property type="molecule type" value="Genomic_DNA"/>
</dbReference>
<feature type="coiled-coil region" evidence="2">
    <location>
        <begin position="514"/>
        <end position="548"/>
    </location>
</feature>
<reference evidence="4 5" key="1">
    <citation type="submission" date="2020-08" db="EMBL/GenBank/DDBJ databases">
        <title>Plant Genome Project.</title>
        <authorList>
            <person name="Zhang R.-G."/>
        </authorList>
    </citation>
    <scope>NUCLEOTIDE SEQUENCE [LARGE SCALE GENOMIC DNA]</scope>
    <source>
        <tissue evidence="4">Rhizome</tissue>
    </source>
</reference>
<gene>
    <name evidence="4" type="ORF">ZIOFF_002159</name>
</gene>
<evidence type="ECO:0000256" key="3">
    <source>
        <dbReference type="SAM" id="MobiDB-lite"/>
    </source>
</evidence>
<proteinExistence type="predicted"/>
<feature type="region of interest" description="Disordered" evidence="3">
    <location>
        <begin position="601"/>
        <end position="643"/>
    </location>
</feature>
<feature type="region of interest" description="Disordered" evidence="3">
    <location>
        <begin position="667"/>
        <end position="717"/>
    </location>
</feature>
<evidence type="ECO:0000256" key="1">
    <source>
        <dbReference type="ARBA" id="ARBA00023054"/>
    </source>
</evidence>
<dbReference type="AlphaFoldDB" id="A0A8J5LVM7"/>
<feature type="compositionally biased region" description="Polar residues" evidence="3">
    <location>
        <begin position="90"/>
        <end position="100"/>
    </location>
</feature>
<accession>A0A8J5LVM7</accession>
<evidence type="ECO:0000313" key="5">
    <source>
        <dbReference type="Proteomes" id="UP000734854"/>
    </source>
</evidence>
<protein>
    <submittedName>
        <fullName evidence="4">Uncharacterized protein</fullName>
    </submittedName>
</protein>
<comment type="caution">
    <text evidence="4">The sequence shown here is derived from an EMBL/GenBank/DDBJ whole genome shotgun (WGS) entry which is preliminary data.</text>
</comment>
<feature type="compositionally biased region" description="Basic and acidic residues" evidence="3">
    <location>
        <begin position="126"/>
        <end position="136"/>
    </location>
</feature>
<dbReference type="Proteomes" id="UP000734854">
    <property type="component" value="Unassembled WGS sequence"/>
</dbReference>
<organism evidence="4 5">
    <name type="scientific">Zingiber officinale</name>
    <name type="common">Ginger</name>
    <name type="synonym">Amomum zingiber</name>
    <dbReference type="NCBI Taxonomy" id="94328"/>
    <lineage>
        <taxon>Eukaryota</taxon>
        <taxon>Viridiplantae</taxon>
        <taxon>Streptophyta</taxon>
        <taxon>Embryophyta</taxon>
        <taxon>Tracheophyta</taxon>
        <taxon>Spermatophyta</taxon>
        <taxon>Magnoliopsida</taxon>
        <taxon>Liliopsida</taxon>
        <taxon>Zingiberales</taxon>
        <taxon>Zingiberaceae</taxon>
        <taxon>Zingiber</taxon>
    </lineage>
</organism>
<keyword evidence="5" id="KW-1185">Reference proteome</keyword>
<feature type="compositionally biased region" description="Polar residues" evidence="3">
    <location>
        <begin position="137"/>
        <end position="150"/>
    </location>
</feature>
<dbReference type="PANTHER" id="PTHR23160">
    <property type="entry name" value="SYNAPTONEMAL COMPLEX PROTEIN-RELATED"/>
    <property type="match status" value="1"/>
</dbReference>
<keyword evidence="1 2" id="KW-0175">Coiled coil</keyword>
<evidence type="ECO:0000256" key="2">
    <source>
        <dbReference type="SAM" id="Coils"/>
    </source>
</evidence>
<evidence type="ECO:0000313" key="4">
    <source>
        <dbReference type="EMBL" id="KAG6537078.1"/>
    </source>
</evidence>
<feature type="region of interest" description="Disordered" evidence="3">
    <location>
        <begin position="79"/>
        <end position="152"/>
    </location>
</feature>
<feature type="compositionally biased region" description="Basic and acidic residues" evidence="3">
    <location>
        <begin position="677"/>
        <end position="697"/>
    </location>
</feature>
<dbReference type="PANTHER" id="PTHR23160:SF20">
    <property type="entry name" value="OS02G0439200 PROTEIN"/>
    <property type="match status" value="1"/>
</dbReference>
<feature type="coiled-coil region" evidence="2">
    <location>
        <begin position="294"/>
        <end position="457"/>
    </location>
</feature>
<feature type="compositionally biased region" description="Polar residues" evidence="3">
    <location>
        <begin position="603"/>
        <end position="613"/>
    </location>
</feature>
<name>A0A8J5LVM7_ZINOF</name>
<feature type="compositionally biased region" description="Polar residues" evidence="3">
    <location>
        <begin position="698"/>
        <end position="709"/>
    </location>
</feature>